<feature type="transmembrane region" description="Helical" evidence="6">
    <location>
        <begin position="287"/>
        <end position="307"/>
    </location>
</feature>
<dbReference type="InterPro" id="IPR036259">
    <property type="entry name" value="MFS_trans_sf"/>
</dbReference>
<feature type="transmembrane region" description="Helical" evidence="6">
    <location>
        <begin position="203"/>
        <end position="223"/>
    </location>
</feature>
<gene>
    <name evidence="8" type="ORF">ABIE21_002735</name>
</gene>
<keyword evidence="2 6" id="KW-0812">Transmembrane</keyword>
<feature type="transmembrane region" description="Helical" evidence="6">
    <location>
        <begin position="414"/>
        <end position="436"/>
    </location>
</feature>
<proteinExistence type="predicted"/>
<feature type="transmembrane region" description="Helical" evidence="6">
    <location>
        <begin position="349"/>
        <end position="369"/>
    </location>
</feature>
<evidence type="ECO:0000256" key="1">
    <source>
        <dbReference type="ARBA" id="ARBA00004651"/>
    </source>
</evidence>
<feature type="transmembrane region" description="Helical" evidence="6">
    <location>
        <begin position="140"/>
        <end position="161"/>
    </location>
</feature>
<feature type="transmembrane region" description="Helical" evidence="6">
    <location>
        <begin position="375"/>
        <end position="402"/>
    </location>
</feature>
<dbReference type="InterPro" id="IPR005829">
    <property type="entry name" value="Sugar_transporter_CS"/>
</dbReference>
<dbReference type="Proteomes" id="UP001549257">
    <property type="component" value="Unassembled WGS sequence"/>
</dbReference>
<feature type="transmembrane region" description="Helical" evidence="6">
    <location>
        <begin position="48"/>
        <end position="72"/>
    </location>
</feature>
<feature type="transmembrane region" description="Helical" evidence="6">
    <location>
        <begin position="115"/>
        <end position="134"/>
    </location>
</feature>
<comment type="caution">
    <text evidence="8">The sequence shown here is derived from an EMBL/GenBank/DDBJ whole genome shotgun (WGS) entry which is preliminary data.</text>
</comment>
<dbReference type="EMBL" id="JBEPSJ010000003">
    <property type="protein sequence ID" value="MET4583216.1"/>
    <property type="molecule type" value="Genomic_DNA"/>
</dbReference>
<sequence length="470" mass="49284">MLFTVPITRPGKRNPHLPQDAPAQQRCSAPVTLKSIIDDRPIGRVHGLVLMLCGFVMFLDGFDTQAISFAAPVLAKEWGLPPEALGPVLSAAIFGLMVGYLALSPLAARFGHRRVIIVTTAVFGALTLLCTLAAGPVELIALRFLTGMGLGAAIPSVVALTSEFAPRRRRSSFVMFIYCWLALGFVAAGVVSGYVIPQFGWRGMFAVGGVLPLLLTVVLIRFLPESPRYLLARSAESPRLLSILRRLDPSLGADARFVADADDAAPQQTAVSLVVELLRRRWIASTLLLWVAFIANLAAFYSIQSWLPSIVGSLGREQSVIIGATILTTIGGIVAATVIGPAMDRISPFLTLGVVYLLGAVFVALLGVALGGSTWMLLVAAFLSGTCVTGGQMSIVALAALIYPPRLRSTGVGWALGIGRVGGIVGPILVGLAIGAGVEPSVVFMVIAAVLVAAGASVLMLGRRSAAERA</sequence>
<evidence type="ECO:0000256" key="6">
    <source>
        <dbReference type="SAM" id="Phobius"/>
    </source>
</evidence>
<dbReference type="InterPro" id="IPR020846">
    <property type="entry name" value="MFS_dom"/>
</dbReference>
<reference evidence="8 9" key="1">
    <citation type="submission" date="2024-06" db="EMBL/GenBank/DDBJ databases">
        <title>Sorghum-associated microbial communities from plants grown in Nebraska, USA.</title>
        <authorList>
            <person name="Schachtman D."/>
        </authorList>
    </citation>
    <scope>NUCLEOTIDE SEQUENCE [LARGE SCALE GENOMIC DNA]</scope>
    <source>
        <strain evidence="8 9">2857</strain>
    </source>
</reference>
<feature type="transmembrane region" description="Helical" evidence="6">
    <location>
        <begin position="442"/>
        <end position="462"/>
    </location>
</feature>
<accession>A0ABV2QQ83</accession>
<evidence type="ECO:0000256" key="2">
    <source>
        <dbReference type="ARBA" id="ARBA00022692"/>
    </source>
</evidence>
<dbReference type="PANTHER" id="PTHR23508">
    <property type="entry name" value="CARBOXYLIC ACID TRANSPORTER PROTEIN HOMOLOG"/>
    <property type="match status" value="1"/>
</dbReference>
<evidence type="ECO:0000259" key="7">
    <source>
        <dbReference type="PROSITE" id="PS50850"/>
    </source>
</evidence>
<dbReference type="Pfam" id="PF07690">
    <property type="entry name" value="MFS_1"/>
    <property type="match status" value="1"/>
</dbReference>
<feature type="transmembrane region" description="Helical" evidence="6">
    <location>
        <begin position="319"/>
        <end position="342"/>
    </location>
</feature>
<evidence type="ECO:0000313" key="8">
    <source>
        <dbReference type="EMBL" id="MET4583216.1"/>
    </source>
</evidence>
<evidence type="ECO:0000256" key="4">
    <source>
        <dbReference type="ARBA" id="ARBA00023136"/>
    </source>
</evidence>
<dbReference type="PANTHER" id="PTHR23508:SF10">
    <property type="entry name" value="CARBOXYLIC ACID TRANSPORTER PROTEIN HOMOLOG"/>
    <property type="match status" value="1"/>
</dbReference>
<organism evidence="8 9">
    <name type="scientific">Conyzicola nivalis</name>
    <dbReference type="NCBI Taxonomy" id="1477021"/>
    <lineage>
        <taxon>Bacteria</taxon>
        <taxon>Bacillati</taxon>
        <taxon>Actinomycetota</taxon>
        <taxon>Actinomycetes</taxon>
        <taxon>Micrococcales</taxon>
        <taxon>Microbacteriaceae</taxon>
        <taxon>Conyzicola</taxon>
    </lineage>
</organism>
<dbReference type="InterPro" id="IPR011701">
    <property type="entry name" value="MFS"/>
</dbReference>
<keyword evidence="9" id="KW-1185">Reference proteome</keyword>
<keyword evidence="3 6" id="KW-1133">Transmembrane helix</keyword>
<dbReference type="SUPFAM" id="SSF103473">
    <property type="entry name" value="MFS general substrate transporter"/>
    <property type="match status" value="1"/>
</dbReference>
<feature type="region of interest" description="Disordered" evidence="5">
    <location>
        <begin position="1"/>
        <end position="23"/>
    </location>
</feature>
<feature type="transmembrane region" description="Helical" evidence="6">
    <location>
        <begin position="173"/>
        <end position="197"/>
    </location>
</feature>
<dbReference type="PROSITE" id="PS50850">
    <property type="entry name" value="MFS"/>
    <property type="match status" value="1"/>
</dbReference>
<evidence type="ECO:0000256" key="3">
    <source>
        <dbReference type="ARBA" id="ARBA00022989"/>
    </source>
</evidence>
<dbReference type="CDD" id="cd17365">
    <property type="entry name" value="MFS_PcaK_like"/>
    <property type="match status" value="1"/>
</dbReference>
<dbReference type="Gene3D" id="1.20.1250.20">
    <property type="entry name" value="MFS general substrate transporter like domains"/>
    <property type="match status" value="1"/>
</dbReference>
<name>A0ABV2QQ83_9MICO</name>
<evidence type="ECO:0000313" key="9">
    <source>
        <dbReference type="Proteomes" id="UP001549257"/>
    </source>
</evidence>
<keyword evidence="4 6" id="KW-0472">Membrane</keyword>
<feature type="transmembrane region" description="Helical" evidence="6">
    <location>
        <begin position="84"/>
        <end position="103"/>
    </location>
</feature>
<dbReference type="PROSITE" id="PS00217">
    <property type="entry name" value="SUGAR_TRANSPORT_2"/>
    <property type="match status" value="1"/>
</dbReference>
<comment type="subcellular location">
    <subcellularLocation>
        <location evidence="1">Cell membrane</location>
        <topology evidence="1">Multi-pass membrane protein</topology>
    </subcellularLocation>
</comment>
<feature type="domain" description="Major facilitator superfamily (MFS) profile" evidence="7">
    <location>
        <begin position="49"/>
        <end position="466"/>
    </location>
</feature>
<evidence type="ECO:0000256" key="5">
    <source>
        <dbReference type="SAM" id="MobiDB-lite"/>
    </source>
</evidence>
<protein>
    <submittedName>
        <fullName evidence="8">AAHS family 4-hydroxybenzoate transporter-like MFS transporter</fullName>
    </submittedName>
</protein>